<dbReference type="PROSITE" id="PS51845">
    <property type="entry name" value="PDEASE_I_2"/>
    <property type="match status" value="1"/>
</dbReference>
<organism evidence="4 5">
    <name type="scientific">Cardiosporidium cionae</name>
    <dbReference type="NCBI Taxonomy" id="476202"/>
    <lineage>
        <taxon>Eukaryota</taxon>
        <taxon>Sar</taxon>
        <taxon>Alveolata</taxon>
        <taxon>Apicomplexa</taxon>
        <taxon>Aconoidasida</taxon>
        <taxon>Nephromycida</taxon>
        <taxon>Cardiosporidium</taxon>
    </lineage>
</organism>
<evidence type="ECO:0000259" key="3">
    <source>
        <dbReference type="PROSITE" id="PS51845"/>
    </source>
</evidence>
<dbReference type="SMART" id="SM00471">
    <property type="entry name" value="HDc"/>
    <property type="match status" value="1"/>
</dbReference>
<evidence type="ECO:0000313" key="5">
    <source>
        <dbReference type="Proteomes" id="UP000823046"/>
    </source>
</evidence>
<dbReference type="Proteomes" id="UP000823046">
    <property type="component" value="Unassembled WGS sequence"/>
</dbReference>
<dbReference type="PANTHER" id="PTHR11347">
    <property type="entry name" value="CYCLIC NUCLEOTIDE PHOSPHODIESTERASE"/>
    <property type="match status" value="1"/>
</dbReference>
<accession>A0ABQ7JEX8</accession>
<keyword evidence="1" id="KW-0479">Metal-binding</keyword>
<dbReference type="InterPro" id="IPR002073">
    <property type="entry name" value="PDEase_catalytic_dom"/>
</dbReference>
<dbReference type="PROSITE" id="PS00126">
    <property type="entry name" value="PDEASE_I_1"/>
    <property type="match status" value="1"/>
</dbReference>
<evidence type="ECO:0000313" key="4">
    <source>
        <dbReference type="EMBL" id="KAF8822553.1"/>
    </source>
</evidence>
<feature type="domain" description="PDEase" evidence="3">
    <location>
        <begin position="1"/>
        <end position="343"/>
    </location>
</feature>
<dbReference type="InterPro" id="IPR023088">
    <property type="entry name" value="PDEase"/>
</dbReference>
<dbReference type="SUPFAM" id="SSF109604">
    <property type="entry name" value="HD-domain/PDEase-like"/>
    <property type="match status" value="1"/>
</dbReference>
<dbReference type="CDD" id="cd00077">
    <property type="entry name" value="HDc"/>
    <property type="match status" value="1"/>
</dbReference>
<dbReference type="InterPro" id="IPR023174">
    <property type="entry name" value="PDEase_CS"/>
</dbReference>
<dbReference type="PRINTS" id="PR00387">
    <property type="entry name" value="PDIESTERASE1"/>
</dbReference>
<dbReference type="InterPro" id="IPR003607">
    <property type="entry name" value="HD/PDEase_dom"/>
</dbReference>
<keyword evidence="5" id="KW-1185">Reference proteome</keyword>
<feature type="non-terminal residue" evidence="4">
    <location>
        <position position="1"/>
    </location>
</feature>
<protein>
    <submittedName>
        <fullName evidence="4">3'5'-cyclic nucleotide phosphodiesterase domain-containing protein</fullName>
    </submittedName>
</protein>
<sequence length="343" mass="39836">WLNDMGIRMNEWQFNCLQFAQDTRFPLVTSGLILLNKTAKDLGISSQILKRFLATVEEHYKPVRYHNSTHATMVAQKMHCLICKLNMFDHMDTMEYFIAILSGLCHDVGHPGRNNSFFVNSMEPLAIVYNDIAVLENFHSSLTFRFMKLHGCNLFKNLPISAFHLVRSRVIKLILATDMSAHFDKLSLFRVKIFSIFRNNLHLIIYVLVTVRRISNKLNFTCKDDLWLTLQMVIKTADLSHCVTEWDEHSKWCTRLVEEFFEQVAVRSSLFMVVIRGDEERTKGVAISPLCDRHKLFEVAQSQVGFLSFVVSPLFAEMQAIDQNGFIELVCNKIFLLKLRQFQ</sequence>
<evidence type="ECO:0000256" key="1">
    <source>
        <dbReference type="ARBA" id="ARBA00022723"/>
    </source>
</evidence>
<evidence type="ECO:0000256" key="2">
    <source>
        <dbReference type="ARBA" id="ARBA00022801"/>
    </source>
</evidence>
<comment type="caution">
    <text evidence="4">The sequence shown here is derived from an EMBL/GenBank/DDBJ whole genome shotgun (WGS) entry which is preliminary data.</text>
</comment>
<dbReference type="InterPro" id="IPR036971">
    <property type="entry name" value="PDEase_catalytic_dom_sf"/>
</dbReference>
<dbReference type="Pfam" id="PF00233">
    <property type="entry name" value="PDEase_I"/>
    <property type="match status" value="1"/>
</dbReference>
<reference evidence="4 5" key="1">
    <citation type="journal article" date="2020" name="bioRxiv">
        <title>Metabolic contributions of an alphaproteobacterial endosymbiont in the apicomplexan Cardiosporidium cionae.</title>
        <authorList>
            <person name="Hunter E.S."/>
            <person name="Paight C.J."/>
            <person name="Lane C.E."/>
        </authorList>
    </citation>
    <scope>NUCLEOTIDE SEQUENCE [LARGE SCALE GENOMIC DNA]</scope>
    <source>
        <strain evidence="4">ESH_2018</strain>
    </source>
</reference>
<dbReference type="EMBL" id="JADAQX010000043">
    <property type="protein sequence ID" value="KAF8822553.1"/>
    <property type="molecule type" value="Genomic_DNA"/>
</dbReference>
<dbReference type="Gene3D" id="1.10.1300.10">
    <property type="entry name" value="3'5'-cyclic nucleotide phosphodiesterase, catalytic domain"/>
    <property type="match status" value="1"/>
</dbReference>
<gene>
    <name evidence="4" type="ORF">IE077_003513</name>
</gene>
<proteinExistence type="predicted"/>
<keyword evidence="2" id="KW-0378">Hydrolase</keyword>
<name>A0ABQ7JEX8_9APIC</name>